<dbReference type="Pfam" id="PF09995">
    <property type="entry name" value="MPAB_Lcp_cat"/>
    <property type="match status" value="1"/>
</dbReference>
<reference evidence="3" key="1">
    <citation type="journal article" date="2019" name="Int. J. Syst. Evol. Microbiol.">
        <title>The Global Catalogue of Microorganisms (GCM) 10K type strain sequencing project: providing services to taxonomists for standard genome sequencing and annotation.</title>
        <authorList>
            <consortium name="The Broad Institute Genomics Platform"/>
            <consortium name="The Broad Institute Genome Sequencing Center for Infectious Disease"/>
            <person name="Wu L."/>
            <person name="Ma J."/>
        </authorList>
    </citation>
    <scope>NUCLEOTIDE SEQUENCE [LARGE SCALE GENOMIC DNA]</scope>
    <source>
        <strain evidence="3">JCM 3369</strain>
    </source>
</reference>
<proteinExistence type="predicted"/>
<dbReference type="Proteomes" id="UP001596380">
    <property type="component" value="Unassembled WGS sequence"/>
</dbReference>
<evidence type="ECO:0000313" key="3">
    <source>
        <dbReference type="Proteomes" id="UP001596380"/>
    </source>
</evidence>
<gene>
    <name evidence="2" type="ORF">ACFQKB_40945</name>
</gene>
<feature type="domain" description="ER-bound oxygenase mpaB/mpaB'/Rubber oxygenase catalytic" evidence="1">
    <location>
        <begin position="17"/>
        <end position="242"/>
    </location>
</feature>
<dbReference type="GO" id="GO:0016491">
    <property type="term" value="F:oxidoreductase activity"/>
    <property type="evidence" value="ECO:0007669"/>
    <property type="project" value="UniProtKB-KW"/>
</dbReference>
<evidence type="ECO:0000259" key="1">
    <source>
        <dbReference type="Pfam" id="PF09995"/>
    </source>
</evidence>
<evidence type="ECO:0000313" key="2">
    <source>
        <dbReference type="EMBL" id="MFC6886184.1"/>
    </source>
</evidence>
<dbReference type="InterPro" id="IPR018713">
    <property type="entry name" value="MPAB/Lcp_cat_dom"/>
</dbReference>
<dbReference type="EMBL" id="JBHSXS010000049">
    <property type="protein sequence ID" value="MFC6886184.1"/>
    <property type="molecule type" value="Genomic_DNA"/>
</dbReference>
<accession>A0ABW2CWL2</accession>
<protein>
    <submittedName>
        <fullName evidence="2">Oxygenase MpaB family protein</fullName>
        <ecNumber evidence="2">1.-.-.-</ecNumber>
    </submittedName>
</protein>
<dbReference type="PANTHER" id="PTHR36151">
    <property type="entry name" value="BLR2777 PROTEIN"/>
    <property type="match status" value="1"/>
</dbReference>
<dbReference type="PANTHER" id="PTHR36151:SF3">
    <property type="entry name" value="ER-BOUND OXYGENASE MPAB_MPAB'_RUBBER OXYGENASE CATALYTIC DOMAIN-CONTAINING PROTEIN"/>
    <property type="match status" value="1"/>
</dbReference>
<dbReference type="RefSeq" id="WP_160823010.1">
    <property type="nucleotide sequence ID" value="NZ_JBHSXE010000001.1"/>
</dbReference>
<sequence length="317" mass="35465">MDERPHGLPFQPGDVSWTVMREPVIGLGAAPTLLLQVTHPLVAAGVEQYSDFENDPFARLWRTADIMLKLSFGTPGQSARQSRILRKVHERVQGTSSDGVPYRALDPDLLLWVWATLAQNGLDLYERTFGRLPAEDRERYYQEQKLIAHACGVPEGHCPESYADFRAYFDRVVREELRPTAISAKLVDRERQLPMPWPLGPAYIRLNLLAAGALLPDALRRELGIPWSPARALAFTALVDANRAAAKVVPAPVRHRPTDYIVSRDRPLSMFGTSPTARARAGTRRRDALRRPVLKRAASLERKAAAIRSGFLGRPAR</sequence>
<dbReference type="EC" id="1.-.-.-" evidence="2"/>
<keyword evidence="2" id="KW-0560">Oxidoreductase</keyword>
<keyword evidence="3" id="KW-1185">Reference proteome</keyword>
<comment type="caution">
    <text evidence="2">The sequence shown here is derived from an EMBL/GenBank/DDBJ whole genome shotgun (WGS) entry which is preliminary data.</text>
</comment>
<name>A0ABW2CWL2_9ACTN</name>
<organism evidence="2 3">
    <name type="scientific">Actinomadura yumaensis</name>
    <dbReference type="NCBI Taxonomy" id="111807"/>
    <lineage>
        <taxon>Bacteria</taxon>
        <taxon>Bacillati</taxon>
        <taxon>Actinomycetota</taxon>
        <taxon>Actinomycetes</taxon>
        <taxon>Streptosporangiales</taxon>
        <taxon>Thermomonosporaceae</taxon>
        <taxon>Actinomadura</taxon>
    </lineage>
</organism>